<accession>A0A383BU98</accession>
<reference evidence="2" key="1">
    <citation type="submission" date="2018-05" db="EMBL/GenBank/DDBJ databases">
        <authorList>
            <person name="Lanie J.A."/>
            <person name="Ng W.-L."/>
            <person name="Kazmierczak K.M."/>
            <person name="Andrzejewski T.M."/>
            <person name="Davidsen T.M."/>
            <person name="Wayne K.J."/>
            <person name="Tettelin H."/>
            <person name="Glass J.I."/>
            <person name="Rusch D."/>
            <person name="Podicherti R."/>
            <person name="Tsui H.-C.T."/>
            <person name="Winkler M.E."/>
        </authorList>
    </citation>
    <scope>NUCLEOTIDE SEQUENCE</scope>
</reference>
<dbReference type="AlphaFoldDB" id="A0A383BU98"/>
<organism evidence="2">
    <name type="scientific">marine metagenome</name>
    <dbReference type="NCBI Taxonomy" id="408172"/>
    <lineage>
        <taxon>unclassified sequences</taxon>
        <taxon>metagenomes</taxon>
        <taxon>ecological metagenomes</taxon>
    </lineage>
</organism>
<gene>
    <name evidence="2" type="ORF">METZ01_LOCUS476237</name>
</gene>
<keyword evidence="1" id="KW-0812">Transmembrane</keyword>
<evidence type="ECO:0000313" key="2">
    <source>
        <dbReference type="EMBL" id="SVE23383.1"/>
    </source>
</evidence>
<protein>
    <submittedName>
        <fullName evidence="2">Uncharacterized protein</fullName>
    </submittedName>
</protein>
<proteinExistence type="predicted"/>
<sequence length="73" mass="8108">MHGYQIPKSWIAISVFIGIMSSTLSFSENSSRELVIVYSGNTLGELKPCGCAKEEDQGGFERRSTYLKQVFAN</sequence>
<keyword evidence="1" id="KW-1133">Transmembrane helix</keyword>
<feature type="non-terminal residue" evidence="2">
    <location>
        <position position="73"/>
    </location>
</feature>
<keyword evidence="1" id="KW-0472">Membrane</keyword>
<name>A0A383BU98_9ZZZZ</name>
<evidence type="ECO:0000256" key="1">
    <source>
        <dbReference type="SAM" id="Phobius"/>
    </source>
</evidence>
<feature type="transmembrane region" description="Helical" evidence="1">
    <location>
        <begin position="6"/>
        <end position="26"/>
    </location>
</feature>
<dbReference type="EMBL" id="UINC01203230">
    <property type="protein sequence ID" value="SVE23383.1"/>
    <property type="molecule type" value="Genomic_DNA"/>
</dbReference>